<organism evidence="1 2">
    <name type="scientific">Colletotrichum truncatum</name>
    <name type="common">Anthracnose fungus</name>
    <name type="synonym">Colletotrichum capsici</name>
    <dbReference type="NCBI Taxonomy" id="5467"/>
    <lineage>
        <taxon>Eukaryota</taxon>
        <taxon>Fungi</taxon>
        <taxon>Dikarya</taxon>
        <taxon>Ascomycota</taxon>
        <taxon>Pezizomycotina</taxon>
        <taxon>Sordariomycetes</taxon>
        <taxon>Hypocreomycetidae</taxon>
        <taxon>Glomerellales</taxon>
        <taxon>Glomerellaceae</taxon>
        <taxon>Colletotrichum</taxon>
        <taxon>Colletotrichum truncatum species complex</taxon>
    </lineage>
</organism>
<dbReference type="Proteomes" id="UP000805649">
    <property type="component" value="Unassembled WGS sequence"/>
</dbReference>
<protein>
    <submittedName>
        <fullName evidence="1">F-box domain-containing protein</fullName>
    </submittedName>
</protein>
<sequence length="670" mass="76079">MSDERTANASDASMSPRLLAEQFSLLLKPSDGAPDVLLRQENLKNLVDSLSPWELTYLRNVVRDKHPVLASLSNLPREVIVMIARQISARDAIACSHVSKDWRSSMTDDFVINELLEIHFPGSSHLLLGSSSEMPSQQLSWPLFVDITSNLMRLTEGNFISSLAVNTGLLAIHERSCFTLDDSYIKYREGTRGRGMRPLSAMRRPSTVAPRNYAYSNGRVAWQAEVYGVFVDDLRAMTRTHISPPDLVLKGEVDFAICTMTEKLVVLVDSVTERNLIVYHLELQEYRNVTLPNRAKFIFAHKETIAVQFSTSPFTNVPHVWRWGRGLAKLKLPSIPKASDGVTFAFERSEKGGLLNPAYGFIFHPTQTNLLYSVSILGGPKIFESNMESTGYNNQTEPLEKCFVITVHKFDDLKHTQSFRLEVPNPLRDIDCDFRCRPMNPYGLYNLFTYYTDSPATKDYLVWLINFNVVKERFSQTYHDLSKGMRRPLWNMEANKPEECGGIPWHNQLYYLQGRVINSTPEDSELWWSLRLRSDNVICATDDSRVLVMGGYDKDVIRTCRSIDSIEMDKDFIVALSQDGYVVWNFSDPNLKGKPWRSNDGTSSMWRRFTAQDTQCPIRNCEGPAAPASWCFLCRPPAVPRVEVSANSEPAVSHDGDEWETSESEGEDSD</sequence>
<evidence type="ECO:0000313" key="1">
    <source>
        <dbReference type="EMBL" id="KAL0941500.1"/>
    </source>
</evidence>
<gene>
    <name evidence="1" type="ORF">CTRU02_204263</name>
</gene>
<comment type="caution">
    <text evidence="1">The sequence shown here is derived from an EMBL/GenBank/DDBJ whole genome shotgun (WGS) entry which is preliminary data.</text>
</comment>
<evidence type="ECO:0000313" key="2">
    <source>
        <dbReference type="Proteomes" id="UP000805649"/>
    </source>
</evidence>
<accession>A0ACC3ZBJ3</accession>
<proteinExistence type="predicted"/>
<name>A0ACC3ZBJ3_COLTU</name>
<dbReference type="EMBL" id="VUJX02000002">
    <property type="protein sequence ID" value="KAL0941500.1"/>
    <property type="molecule type" value="Genomic_DNA"/>
</dbReference>
<keyword evidence="2" id="KW-1185">Reference proteome</keyword>
<reference evidence="1 2" key="1">
    <citation type="journal article" date="2020" name="Phytopathology">
        <title>Genome Sequence Resources of Colletotrichum truncatum, C. plurivorum, C. musicola, and C. sojae: Four Species Pathogenic to Soybean (Glycine max).</title>
        <authorList>
            <person name="Rogerio F."/>
            <person name="Boufleur T.R."/>
            <person name="Ciampi-Guillardi M."/>
            <person name="Sukno S.A."/>
            <person name="Thon M.R."/>
            <person name="Massola Junior N.S."/>
            <person name="Baroncelli R."/>
        </authorList>
    </citation>
    <scope>NUCLEOTIDE SEQUENCE [LARGE SCALE GENOMIC DNA]</scope>
    <source>
        <strain evidence="1 2">CMES1059</strain>
    </source>
</reference>